<keyword evidence="1" id="KW-1133">Transmembrane helix</keyword>
<feature type="transmembrane region" description="Helical" evidence="1">
    <location>
        <begin position="42"/>
        <end position="62"/>
    </location>
</feature>
<evidence type="ECO:0000259" key="2">
    <source>
        <dbReference type="Pfam" id="PF04892"/>
    </source>
</evidence>
<keyword evidence="1" id="KW-0472">Membrane</keyword>
<feature type="domain" description="VanZ-like" evidence="2">
    <location>
        <begin position="2"/>
        <end position="57"/>
    </location>
</feature>
<feature type="transmembrane region" description="Helical" evidence="1">
    <location>
        <begin position="12"/>
        <end position="30"/>
    </location>
</feature>
<protein>
    <submittedName>
        <fullName evidence="3">VanZ like family protein</fullName>
    </submittedName>
</protein>
<sequence>MPLLHNKFYKVKWTMTASIIFILAIEFTQLKTNSRVFDVDDIFNNSIGILIGYCTIMSVLNIRKGQKNRFSKALKYTLPLFIMTIIFAGMVIYYNTKEFGILKLPGYIKMNTKNVDIKFETGLDSGEYMIPIYKAPDFNSNKTKIFAESFFKNINTEGIELEEDLYTNLVYYWLKTNNNNYVLMIKFLDGSYDYTNFLKHEETEYINMDEKILLEELSYFNIKIPEGAIFSSQNDNTYTWKIDKHIYGDLLTDGQLECICYDDGTIETIKNNIITYTKVKDVLIISEKEAAEKILKGNAWIFFSAEEINSIKVLDVYMDYKLDSKGFYRPVYIFNCKGDGQKFEIVVDILK</sequence>
<evidence type="ECO:0000256" key="1">
    <source>
        <dbReference type="SAM" id="Phobius"/>
    </source>
</evidence>
<dbReference type="EMBL" id="FQTY01000005">
    <property type="protein sequence ID" value="SHE71477.1"/>
    <property type="molecule type" value="Genomic_DNA"/>
</dbReference>
<dbReference type="Proteomes" id="UP000184114">
    <property type="component" value="Unassembled WGS sequence"/>
</dbReference>
<name>A0A1M4VRJ9_9FIRM</name>
<organism evidence="3 4">
    <name type="scientific">Tissierella praeacuta DSM 18095</name>
    <dbReference type="NCBI Taxonomy" id="1123404"/>
    <lineage>
        <taxon>Bacteria</taxon>
        <taxon>Bacillati</taxon>
        <taxon>Bacillota</taxon>
        <taxon>Tissierellia</taxon>
        <taxon>Tissierellales</taxon>
        <taxon>Tissierellaceae</taxon>
        <taxon>Tissierella</taxon>
    </lineage>
</organism>
<keyword evidence="4" id="KW-1185">Reference proteome</keyword>
<dbReference type="Pfam" id="PF04892">
    <property type="entry name" value="VanZ"/>
    <property type="match status" value="1"/>
</dbReference>
<keyword evidence="1" id="KW-0812">Transmembrane</keyword>
<evidence type="ECO:0000313" key="4">
    <source>
        <dbReference type="Proteomes" id="UP000184114"/>
    </source>
</evidence>
<gene>
    <name evidence="3" type="ORF">SAMN02745784_01586</name>
</gene>
<dbReference type="InterPro" id="IPR006976">
    <property type="entry name" value="VanZ-like"/>
</dbReference>
<dbReference type="AlphaFoldDB" id="A0A1M4VRJ9"/>
<accession>A0A1M4VRJ9</accession>
<reference evidence="4" key="1">
    <citation type="submission" date="2016-11" db="EMBL/GenBank/DDBJ databases">
        <authorList>
            <person name="Varghese N."/>
            <person name="Submissions S."/>
        </authorList>
    </citation>
    <scope>NUCLEOTIDE SEQUENCE [LARGE SCALE GENOMIC DNA]</scope>
    <source>
        <strain evidence="4">DSM 18095</strain>
    </source>
</reference>
<feature type="transmembrane region" description="Helical" evidence="1">
    <location>
        <begin position="74"/>
        <end position="94"/>
    </location>
</feature>
<evidence type="ECO:0000313" key="3">
    <source>
        <dbReference type="EMBL" id="SHE71477.1"/>
    </source>
</evidence>
<proteinExistence type="predicted"/>
<dbReference type="STRING" id="1123404.SAMN02745784_01586"/>